<proteinExistence type="predicted"/>
<dbReference type="Gene3D" id="3.40.605.10">
    <property type="entry name" value="Aldehyde Dehydrogenase, Chain A, domain 1"/>
    <property type="match status" value="1"/>
</dbReference>
<dbReference type="KEGG" id="cre:CHLRE_12g501050v5"/>
<dbReference type="InterPro" id="IPR016161">
    <property type="entry name" value="Ald_DH/histidinol_DH"/>
</dbReference>
<dbReference type="ExpressionAtlas" id="A0A2K3D385">
    <property type="expression patterns" value="baseline and differential"/>
</dbReference>
<dbReference type="Proteomes" id="UP000006906">
    <property type="component" value="Chromosome 12"/>
</dbReference>
<dbReference type="InParanoid" id="A0A2K3D385"/>
<evidence type="ECO:0008006" key="3">
    <source>
        <dbReference type="Google" id="ProtNLM"/>
    </source>
</evidence>
<dbReference type="GeneID" id="5716389"/>
<gene>
    <name evidence="1" type="ORF">CHLRE_12g501050v5</name>
</gene>
<dbReference type="SUPFAM" id="SSF53720">
    <property type="entry name" value="ALDH-like"/>
    <property type="match status" value="1"/>
</dbReference>
<dbReference type="PaxDb" id="3055-EDP05227"/>
<dbReference type="OrthoDB" id="40137at2759"/>
<reference evidence="1 2" key="1">
    <citation type="journal article" date="2007" name="Science">
        <title>The Chlamydomonas genome reveals the evolution of key animal and plant functions.</title>
        <authorList>
            <person name="Merchant S.S."/>
            <person name="Prochnik S.E."/>
            <person name="Vallon O."/>
            <person name="Harris E.H."/>
            <person name="Karpowicz S.J."/>
            <person name="Witman G.B."/>
            <person name="Terry A."/>
            <person name="Salamov A."/>
            <person name="Fritz-Laylin L.K."/>
            <person name="Marechal-Drouard L."/>
            <person name="Marshall W.F."/>
            <person name="Qu L.H."/>
            <person name="Nelson D.R."/>
            <person name="Sanderfoot A.A."/>
            <person name="Spalding M.H."/>
            <person name="Kapitonov V.V."/>
            <person name="Ren Q."/>
            <person name="Ferris P."/>
            <person name="Lindquist E."/>
            <person name="Shapiro H."/>
            <person name="Lucas S.M."/>
            <person name="Grimwood J."/>
            <person name="Schmutz J."/>
            <person name="Cardol P."/>
            <person name="Cerutti H."/>
            <person name="Chanfreau G."/>
            <person name="Chen C.L."/>
            <person name="Cognat V."/>
            <person name="Croft M.T."/>
            <person name="Dent R."/>
            <person name="Dutcher S."/>
            <person name="Fernandez E."/>
            <person name="Fukuzawa H."/>
            <person name="Gonzalez-Ballester D."/>
            <person name="Gonzalez-Halphen D."/>
            <person name="Hallmann A."/>
            <person name="Hanikenne M."/>
            <person name="Hippler M."/>
            <person name="Inwood W."/>
            <person name="Jabbari K."/>
            <person name="Kalanon M."/>
            <person name="Kuras R."/>
            <person name="Lefebvre P.A."/>
            <person name="Lemaire S.D."/>
            <person name="Lobanov A.V."/>
            <person name="Lohr M."/>
            <person name="Manuell A."/>
            <person name="Meier I."/>
            <person name="Mets L."/>
            <person name="Mittag M."/>
            <person name="Mittelmeier T."/>
            <person name="Moroney J.V."/>
            <person name="Moseley J."/>
            <person name="Napoli C."/>
            <person name="Nedelcu A.M."/>
            <person name="Niyogi K."/>
            <person name="Novoselov S.V."/>
            <person name="Paulsen I.T."/>
            <person name="Pazour G."/>
            <person name="Purton S."/>
            <person name="Ral J.P."/>
            <person name="Riano-Pachon D.M."/>
            <person name="Riekhof W."/>
            <person name="Rymarquis L."/>
            <person name="Schroda M."/>
            <person name="Stern D."/>
            <person name="Umen J."/>
            <person name="Willows R."/>
            <person name="Wilson N."/>
            <person name="Zimmer S.L."/>
            <person name="Allmer J."/>
            <person name="Balk J."/>
            <person name="Bisova K."/>
            <person name="Chen C.J."/>
            <person name="Elias M."/>
            <person name="Gendler K."/>
            <person name="Hauser C."/>
            <person name="Lamb M.R."/>
            <person name="Ledford H."/>
            <person name="Long J.C."/>
            <person name="Minagawa J."/>
            <person name="Page M.D."/>
            <person name="Pan J."/>
            <person name="Pootakham W."/>
            <person name="Roje S."/>
            <person name="Rose A."/>
            <person name="Stahlberg E."/>
            <person name="Terauchi A.M."/>
            <person name="Yang P."/>
            <person name="Ball S."/>
            <person name="Bowler C."/>
            <person name="Dieckmann C.L."/>
            <person name="Gladyshev V.N."/>
            <person name="Green P."/>
            <person name="Jorgensen R."/>
            <person name="Mayfield S."/>
            <person name="Mueller-Roeber B."/>
            <person name="Rajamani S."/>
            <person name="Sayre R.T."/>
            <person name="Brokstein P."/>
            <person name="Dubchak I."/>
            <person name="Goodstein D."/>
            <person name="Hornick L."/>
            <person name="Huang Y.W."/>
            <person name="Jhaveri J."/>
            <person name="Luo Y."/>
            <person name="Martinez D."/>
            <person name="Ngau W.C."/>
            <person name="Otillar B."/>
            <person name="Poliakov A."/>
            <person name="Porter A."/>
            <person name="Szajkowski L."/>
            <person name="Werner G."/>
            <person name="Zhou K."/>
            <person name="Grigoriev I.V."/>
            <person name="Rokhsar D.S."/>
            <person name="Grossman A.R."/>
        </authorList>
    </citation>
    <scope>NUCLEOTIDE SEQUENCE [LARGE SCALE GENOMIC DNA]</scope>
    <source>
        <strain evidence="2">CC-503</strain>
    </source>
</reference>
<dbReference type="RefSeq" id="XP_042918280.1">
    <property type="nucleotide sequence ID" value="XM_043068086.1"/>
</dbReference>
<dbReference type="Gene3D" id="3.40.309.10">
    <property type="entry name" value="Aldehyde Dehydrogenase, Chain A, domain 2"/>
    <property type="match status" value="1"/>
</dbReference>
<protein>
    <recommendedName>
        <fullName evidence="3">Aldehyde dehydrogenase domain-containing protein</fullName>
    </recommendedName>
</protein>
<keyword evidence="2" id="KW-1185">Reference proteome</keyword>
<evidence type="ECO:0000313" key="2">
    <source>
        <dbReference type="Proteomes" id="UP000006906"/>
    </source>
</evidence>
<name>A0A2K3D385_CHLRE</name>
<accession>A0A2K3D385</accession>
<dbReference type="InterPro" id="IPR016163">
    <property type="entry name" value="Ald_DH_C"/>
</dbReference>
<dbReference type="GO" id="GO:0016620">
    <property type="term" value="F:oxidoreductase activity, acting on the aldehyde or oxo group of donors, NAD or NADP as acceptor"/>
    <property type="evidence" value="ECO:0007669"/>
    <property type="project" value="InterPro"/>
</dbReference>
<dbReference type="OMA" id="SFNCNAA"/>
<sequence>MTVSQDVTAKIDEALKVLTAKKKEWAQLPLEKKVELLDAVRLRLDDQMLTLGRAGARLKGSDEDQNLVVGEMLTSVAVPATYIHRLASSLRQLAASGKVAALPTRTAASGQKVVQVYPVTWSDRNSLLQPGATAELYLRPEQAEVRQGLVYGPDGRVAEHDGRLCAVLGAGNHGFLALKDALVCLYERGEVAAIKPHPAQSEWHRAAEYALQPLIEAGYLRNLYLDSAEDTRALLYHPLVDCVHMTGGTATHDAIVWGSTPEEQARRRAADDPVLKVPITSELGCITPFIIPPWSYTPKQLEAQAADLVVAMTSNVGCNCNSAKVLVLPADWSQADAFMDCLRAALKQTPLDPAYYAGIHSRYDAFKKQYPNCEVVEAPAVKPTRPLSGPPLPYLINVMDKLPAEPHKEYAFNVEPFAPVLTVVRLPTQGVEAFLAESVRFANDDLWGSLSCMIILHPDMEKAHPEACRKAVDDLRFGVVSVNAWSAVSFVTGAVTWGAFAGDQTIKDVRSGLGVVGNPYLVDGVQKAVYRVPIDGEAVPKPPAMKPIPMAAARLIMGFVVDGWRGLVGSFWAK</sequence>
<dbReference type="Gramene" id="PNW74995">
    <property type="protein sequence ID" value="PNW74995"/>
    <property type="gene ID" value="CHLRE_12g501050v5"/>
</dbReference>
<organism evidence="1 2">
    <name type="scientific">Chlamydomonas reinhardtii</name>
    <name type="common">Chlamydomonas smithii</name>
    <dbReference type="NCBI Taxonomy" id="3055"/>
    <lineage>
        <taxon>Eukaryota</taxon>
        <taxon>Viridiplantae</taxon>
        <taxon>Chlorophyta</taxon>
        <taxon>core chlorophytes</taxon>
        <taxon>Chlorophyceae</taxon>
        <taxon>CS clade</taxon>
        <taxon>Chlamydomonadales</taxon>
        <taxon>Chlamydomonadaceae</taxon>
        <taxon>Chlamydomonas</taxon>
    </lineage>
</organism>
<dbReference type="InterPro" id="IPR016162">
    <property type="entry name" value="Ald_DH_N"/>
</dbReference>
<dbReference type="STRING" id="3055.A0A2K3D385"/>
<dbReference type="AlphaFoldDB" id="A0A2K3D385"/>
<evidence type="ECO:0000313" key="1">
    <source>
        <dbReference type="EMBL" id="PNW74995.1"/>
    </source>
</evidence>
<dbReference type="EMBL" id="CM008973">
    <property type="protein sequence ID" value="PNW74995.1"/>
    <property type="molecule type" value="Genomic_DNA"/>
</dbReference>